<protein>
    <submittedName>
        <fullName evidence="2">Uncharacterized protein YjlB</fullName>
    </submittedName>
</protein>
<dbReference type="PIRSF" id="PIRSF019307">
    <property type="entry name" value="UCP019307"/>
    <property type="match status" value="1"/>
</dbReference>
<dbReference type="RefSeq" id="WP_184023834.1">
    <property type="nucleotide sequence ID" value="NZ_JACIJJ010000001.1"/>
</dbReference>
<reference evidence="2 3" key="1">
    <citation type="submission" date="2020-08" db="EMBL/GenBank/DDBJ databases">
        <title>Genomic Encyclopedia of Type Strains, Phase IV (KMG-IV): sequencing the most valuable type-strain genomes for metagenomic binning, comparative biology and taxonomic classification.</title>
        <authorList>
            <person name="Goeker M."/>
        </authorList>
    </citation>
    <scope>NUCLEOTIDE SEQUENCE [LARGE SCALE GENOMIC DNA]</scope>
    <source>
        <strain evidence="2 3">DSM 27244</strain>
    </source>
</reference>
<dbReference type="SUPFAM" id="SSF51182">
    <property type="entry name" value="RmlC-like cupins"/>
    <property type="match status" value="1"/>
</dbReference>
<gene>
    <name evidence="2" type="ORF">FHR19_000487</name>
</gene>
<dbReference type="EMBL" id="JACIJJ010000001">
    <property type="protein sequence ID" value="MBB5697162.1"/>
    <property type="molecule type" value="Genomic_DNA"/>
</dbReference>
<dbReference type="InterPro" id="IPR013096">
    <property type="entry name" value="Cupin_2"/>
</dbReference>
<evidence type="ECO:0000313" key="2">
    <source>
        <dbReference type="EMBL" id="MBB5697162.1"/>
    </source>
</evidence>
<evidence type="ECO:0000313" key="3">
    <source>
        <dbReference type="Proteomes" id="UP000557739"/>
    </source>
</evidence>
<keyword evidence="3" id="KW-1185">Reference proteome</keyword>
<feature type="domain" description="Cupin type-2" evidence="1">
    <location>
        <begin position="54"/>
        <end position="107"/>
    </location>
</feature>
<dbReference type="InterPro" id="IPR047121">
    <property type="entry name" value="YjiB-like"/>
</dbReference>
<dbReference type="InterPro" id="IPR014500">
    <property type="entry name" value="UCP019307_cupin"/>
</dbReference>
<dbReference type="PANTHER" id="PTHR36448:SF2">
    <property type="entry name" value="CUPIN TYPE-1 DOMAIN-CONTAINING PROTEIN"/>
    <property type="match status" value="1"/>
</dbReference>
<comment type="caution">
    <text evidence="2">The sequence shown here is derived from an EMBL/GenBank/DDBJ whole genome shotgun (WGS) entry which is preliminary data.</text>
</comment>
<accession>A0A7W9AMT8</accession>
<evidence type="ECO:0000259" key="1">
    <source>
        <dbReference type="Pfam" id="PF07883"/>
    </source>
</evidence>
<sequence length="151" mass="15772">MERFTLASHEGVPNNPALAVRCYRGAADGAAAFEALFEANGWPPQWRDGVFDYHHYHSTAHEVLGCFAGSATLTIGGPGGRTIEIGAGDALMLPAGTGHKCETASDDFAVVGAYPAGQDWDVVTKPADDAIRAHIAAVPVPDRDPVTGAPF</sequence>
<dbReference type="InterPro" id="IPR011051">
    <property type="entry name" value="RmlC_Cupin_sf"/>
</dbReference>
<dbReference type="CDD" id="cd02219">
    <property type="entry name" value="cupin_YjlB-like"/>
    <property type="match status" value="1"/>
</dbReference>
<dbReference type="InterPro" id="IPR014710">
    <property type="entry name" value="RmlC-like_jellyroll"/>
</dbReference>
<dbReference type="AlphaFoldDB" id="A0A7W9AMT8"/>
<proteinExistence type="predicted"/>
<dbReference type="PANTHER" id="PTHR36448">
    <property type="entry name" value="BLR7373 PROTEIN"/>
    <property type="match status" value="1"/>
</dbReference>
<name>A0A7W9AMT8_9SPHN</name>
<organism evidence="2 3">
    <name type="scientific">Sphingomonas yantingensis</name>
    <dbReference type="NCBI Taxonomy" id="1241761"/>
    <lineage>
        <taxon>Bacteria</taxon>
        <taxon>Pseudomonadati</taxon>
        <taxon>Pseudomonadota</taxon>
        <taxon>Alphaproteobacteria</taxon>
        <taxon>Sphingomonadales</taxon>
        <taxon>Sphingomonadaceae</taxon>
        <taxon>Sphingomonas</taxon>
    </lineage>
</organism>
<dbReference type="Gene3D" id="2.60.120.10">
    <property type="entry name" value="Jelly Rolls"/>
    <property type="match status" value="1"/>
</dbReference>
<dbReference type="Proteomes" id="UP000557739">
    <property type="component" value="Unassembled WGS sequence"/>
</dbReference>
<dbReference type="Pfam" id="PF07883">
    <property type="entry name" value="Cupin_2"/>
    <property type="match status" value="1"/>
</dbReference>